<name>A0A840Q770_9PSEU</name>
<dbReference type="SUPFAM" id="SSF47413">
    <property type="entry name" value="lambda repressor-like DNA-binding domains"/>
    <property type="match status" value="1"/>
</dbReference>
<evidence type="ECO:0000259" key="1">
    <source>
        <dbReference type="PROSITE" id="PS50943"/>
    </source>
</evidence>
<dbReference type="RefSeq" id="WP_184726881.1">
    <property type="nucleotide sequence ID" value="NZ_JACHIW010000001.1"/>
</dbReference>
<evidence type="ECO:0000313" key="3">
    <source>
        <dbReference type="Proteomes" id="UP000584374"/>
    </source>
</evidence>
<dbReference type="InterPro" id="IPR010982">
    <property type="entry name" value="Lambda_DNA-bd_dom_sf"/>
</dbReference>
<dbReference type="CDD" id="cd00093">
    <property type="entry name" value="HTH_XRE"/>
    <property type="match status" value="1"/>
</dbReference>
<dbReference type="AlphaFoldDB" id="A0A840Q770"/>
<proteinExistence type="predicted"/>
<keyword evidence="3" id="KW-1185">Reference proteome</keyword>
<dbReference type="Proteomes" id="UP000584374">
    <property type="component" value="Unassembled WGS sequence"/>
</dbReference>
<dbReference type="InterPro" id="IPR001387">
    <property type="entry name" value="Cro/C1-type_HTH"/>
</dbReference>
<protein>
    <submittedName>
        <fullName evidence="2">Transcriptional regulator with XRE-family HTH domain</fullName>
    </submittedName>
</protein>
<dbReference type="Pfam" id="PF01381">
    <property type="entry name" value="HTH_3"/>
    <property type="match status" value="1"/>
</dbReference>
<comment type="caution">
    <text evidence="2">The sequence shown here is derived from an EMBL/GenBank/DDBJ whole genome shotgun (WGS) entry which is preliminary data.</text>
</comment>
<dbReference type="PROSITE" id="PS50943">
    <property type="entry name" value="HTH_CROC1"/>
    <property type="match status" value="1"/>
</dbReference>
<accession>A0A840Q770</accession>
<evidence type="ECO:0000313" key="2">
    <source>
        <dbReference type="EMBL" id="MBB5155561.1"/>
    </source>
</evidence>
<dbReference type="GO" id="GO:0003677">
    <property type="term" value="F:DNA binding"/>
    <property type="evidence" value="ECO:0007669"/>
    <property type="project" value="InterPro"/>
</dbReference>
<reference evidence="2 3" key="1">
    <citation type="submission" date="2020-08" db="EMBL/GenBank/DDBJ databases">
        <title>Sequencing the genomes of 1000 actinobacteria strains.</title>
        <authorList>
            <person name="Klenk H.-P."/>
        </authorList>
    </citation>
    <scope>NUCLEOTIDE SEQUENCE [LARGE SCALE GENOMIC DNA]</scope>
    <source>
        <strain evidence="2 3">DSM 45584</strain>
    </source>
</reference>
<gene>
    <name evidence="2" type="ORF">BJ970_003095</name>
</gene>
<dbReference type="EMBL" id="JACHIW010000001">
    <property type="protein sequence ID" value="MBB5155561.1"/>
    <property type="molecule type" value="Genomic_DNA"/>
</dbReference>
<dbReference type="SMART" id="SM00530">
    <property type="entry name" value="HTH_XRE"/>
    <property type="match status" value="1"/>
</dbReference>
<dbReference type="Gene3D" id="1.10.260.40">
    <property type="entry name" value="lambda repressor-like DNA-binding domains"/>
    <property type="match status" value="1"/>
</dbReference>
<sequence length="81" mass="8982">MSSNYRSPGDPRLFASALWEYKNANELTQLELANELGESEGAINAYLHAAYPPSAGRLFAICRKIGVDVRTVLIEEWEPLG</sequence>
<organism evidence="2 3">
    <name type="scientific">Saccharopolyspora phatthalungensis</name>
    <dbReference type="NCBI Taxonomy" id="664693"/>
    <lineage>
        <taxon>Bacteria</taxon>
        <taxon>Bacillati</taxon>
        <taxon>Actinomycetota</taxon>
        <taxon>Actinomycetes</taxon>
        <taxon>Pseudonocardiales</taxon>
        <taxon>Pseudonocardiaceae</taxon>
        <taxon>Saccharopolyspora</taxon>
    </lineage>
</organism>
<feature type="domain" description="HTH cro/C1-type" evidence="1">
    <location>
        <begin position="18"/>
        <end position="72"/>
    </location>
</feature>